<organism evidence="3 4">
    <name type="scientific">Segetibacter aerophilus</name>
    <dbReference type="NCBI Taxonomy" id="670293"/>
    <lineage>
        <taxon>Bacteria</taxon>
        <taxon>Pseudomonadati</taxon>
        <taxon>Bacteroidota</taxon>
        <taxon>Chitinophagia</taxon>
        <taxon>Chitinophagales</taxon>
        <taxon>Chitinophagaceae</taxon>
        <taxon>Segetibacter</taxon>
    </lineage>
</organism>
<evidence type="ECO:0000256" key="1">
    <source>
        <dbReference type="SAM" id="Phobius"/>
    </source>
</evidence>
<evidence type="ECO:0000259" key="2">
    <source>
        <dbReference type="Pfam" id="PF06580"/>
    </source>
</evidence>
<keyword evidence="1" id="KW-1133">Transmembrane helix</keyword>
<sequence length="319" mass="37553">MYVNGNRLNPYGVPLKEFWREDWLFILQFFVITYFVYYSIDYFNNTNKANQNSSVRFIKELLFIIIVGFILQEFFRTIFIKFIVRPEDPKTLNAKLRLLQMVNVAAILVQYSFMTSLRIYEYLQQKQLEIVRLQKEYTQSQFEALKNQLNPHFLFNSLSVLSSLVYVDADVAEEFIEKLSKTYRYLLEQRDREKIEVSKEINFLRAYIFLLQQRFGKKLKVTMTNVNGKGLLVPHSLLIAMEYIISNNTMSTSKPLCIDITANGNSLQIAYNSNPKPTIEYDSEKQLQHLQKKYLLVEESASVLPQQQGELTAIQFPFI</sequence>
<accession>A0A512BHY6</accession>
<dbReference type="InterPro" id="IPR050640">
    <property type="entry name" value="Bact_2-comp_sensor_kinase"/>
</dbReference>
<proteinExistence type="predicted"/>
<name>A0A512BHY6_9BACT</name>
<protein>
    <recommendedName>
        <fullName evidence="2">Signal transduction histidine kinase internal region domain-containing protein</fullName>
    </recommendedName>
</protein>
<dbReference type="Proteomes" id="UP000321513">
    <property type="component" value="Unassembled WGS sequence"/>
</dbReference>
<feature type="transmembrane region" description="Helical" evidence="1">
    <location>
        <begin position="96"/>
        <end position="117"/>
    </location>
</feature>
<dbReference type="Pfam" id="PF06580">
    <property type="entry name" value="His_kinase"/>
    <property type="match status" value="1"/>
</dbReference>
<gene>
    <name evidence="3" type="ORF">SAE01_40680</name>
</gene>
<reference evidence="3 4" key="1">
    <citation type="submission" date="2019-07" db="EMBL/GenBank/DDBJ databases">
        <title>Whole genome shotgun sequence of Segetibacter aerophilus NBRC 106135.</title>
        <authorList>
            <person name="Hosoyama A."/>
            <person name="Uohara A."/>
            <person name="Ohji S."/>
            <person name="Ichikawa N."/>
        </authorList>
    </citation>
    <scope>NUCLEOTIDE SEQUENCE [LARGE SCALE GENOMIC DNA]</scope>
    <source>
        <strain evidence="3 4">NBRC 106135</strain>
    </source>
</reference>
<feature type="domain" description="Signal transduction histidine kinase internal region" evidence="2">
    <location>
        <begin position="141"/>
        <end position="219"/>
    </location>
</feature>
<feature type="transmembrane region" description="Helical" evidence="1">
    <location>
        <begin position="61"/>
        <end position="84"/>
    </location>
</feature>
<evidence type="ECO:0000313" key="3">
    <source>
        <dbReference type="EMBL" id="GEO11572.1"/>
    </source>
</evidence>
<keyword evidence="4" id="KW-1185">Reference proteome</keyword>
<dbReference type="AlphaFoldDB" id="A0A512BHY6"/>
<comment type="caution">
    <text evidence="3">The sequence shown here is derived from an EMBL/GenBank/DDBJ whole genome shotgun (WGS) entry which is preliminary data.</text>
</comment>
<keyword evidence="1" id="KW-0812">Transmembrane</keyword>
<dbReference type="PANTHER" id="PTHR34220">
    <property type="entry name" value="SENSOR HISTIDINE KINASE YPDA"/>
    <property type="match status" value="1"/>
</dbReference>
<feature type="transmembrane region" description="Helical" evidence="1">
    <location>
        <begin position="23"/>
        <end position="40"/>
    </location>
</feature>
<dbReference type="PANTHER" id="PTHR34220:SF7">
    <property type="entry name" value="SENSOR HISTIDINE KINASE YPDA"/>
    <property type="match status" value="1"/>
</dbReference>
<dbReference type="EMBL" id="BJYT01000024">
    <property type="protein sequence ID" value="GEO11572.1"/>
    <property type="molecule type" value="Genomic_DNA"/>
</dbReference>
<dbReference type="GO" id="GO:0000155">
    <property type="term" value="F:phosphorelay sensor kinase activity"/>
    <property type="evidence" value="ECO:0007669"/>
    <property type="project" value="InterPro"/>
</dbReference>
<dbReference type="InterPro" id="IPR010559">
    <property type="entry name" value="Sig_transdc_His_kin_internal"/>
</dbReference>
<evidence type="ECO:0000313" key="4">
    <source>
        <dbReference type="Proteomes" id="UP000321513"/>
    </source>
</evidence>
<keyword evidence="1" id="KW-0472">Membrane</keyword>
<dbReference type="GO" id="GO:0016020">
    <property type="term" value="C:membrane"/>
    <property type="evidence" value="ECO:0007669"/>
    <property type="project" value="InterPro"/>
</dbReference>